<dbReference type="Pfam" id="PF06985">
    <property type="entry name" value="HET"/>
    <property type="match status" value="1"/>
</dbReference>
<evidence type="ECO:0008006" key="5">
    <source>
        <dbReference type="Google" id="ProtNLM"/>
    </source>
</evidence>
<accession>A0A428NRX8</accession>
<feature type="domain" description="Heterokaryon incompatibility" evidence="1">
    <location>
        <begin position="22"/>
        <end position="108"/>
    </location>
</feature>
<evidence type="ECO:0000259" key="2">
    <source>
        <dbReference type="Pfam" id="PF26640"/>
    </source>
</evidence>
<evidence type="ECO:0000259" key="1">
    <source>
        <dbReference type="Pfam" id="PF06985"/>
    </source>
</evidence>
<feature type="domain" description="DUF8212" evidence="2">
    <location>
        <begin position="222"/>
        <end position="245"/>
    </location>
</feature>
<evidence type="ECO:0000313" key="4">
    <source>
        <dbReference type="Proteomes" id="UP000287972"/>
    </source>
</evidence>
<dbReference type="InterPro" id="IPR010730">
    <property type="entry name" value="HET"/>
</dbReference>
<reference evidence="3 4" key="1">
    <citation type="submission" date="2017-06" db="EMBL/GenBank/DDBJ databases">
        <title>Comparative genomic analysis of Ambrosia Fusariam Clade fungi.</title>
        <authorList>
            <person name="Stajich J.E."/>
            <person name="Carrillo J."/>
            <person name="Kijimoto T."/>
            <person name="Eskalen A."/>
            <person name="O'Donnell K."/>
            <person name="Kasson M."/>
        </authorList>
    </citation>
    <scope>NUCLEOTIDE SEQUENCE [LARGE SCALE GENOMIC DNA]</scope>
    <source>
        <strain evidence="3 4">NRRL62606</strain>
    </source>
</reference>
<organism evidence="3 4">
    <name type="scientific">Fusarium floridanum</name>
    <dbReference type="NCBI Taxonomy" id="1325733"/>
    <lineage>
        <taxon>Eukaryota</taxon>
        <taxon>Fungi</taxon>
        <taxon>Dikarya</taxon>
        <taxon>Ascomycota</taxon>
        <taxon>Pezizomycotina</taxon>
        <taxon>Sordariomycetes</taxon>
        <taxon>Hypocreomycetidae</taxon>
        <taxon>Hypocreales</taxon>
        <taxon>Nectriaceae</taxon>
        <taxon>Fusarium</taxon>
        <taxon>Fusarium solani species complex</taxon>
    </lineage>
</organism>
<keyword evidence="4" id="KW-1185">Reference proteome</keyword>
<name>A0A428NRX8_9HYPO</name>
<evidence type="ECO:0000313" key="3">
    <source>
        <dbReference type="EMBL" id="RSL43490.1"/>
    </source>
</evidence>
<protein>
    <recommendedName>
        <fullName evidence="5">Heterokaryon incompatibility domain-containing protein</fullName>
    </recommendedName>
</protein>
<comment type="caution">
    <text evidence="3">The sequence shown here is derived from an EMBL/GenBank/DDBJ whole genome shotgun (WGS) entry which is preliminary data.</text>
</comment>
<proteinExistence type="predicted"/>
<dbReference type="AlphaFoldDB" id="A0A428NRX8"/>
<dbReference type="InterPro" id="IPR058525">
    <property type="entry name" value="DUF8212"/>
</dbReference>
<dbReference type="Pfam" id="PF26640">
    <property type="entry name" value="DUF8212"/>
    <property type="match status" value="1"/>
</dbReference>
<dbReference type="PANTHER" id="PTHR10622:SF10">
    <property type="entry name" value="HET DOMAIN-CONTAINING PROTEIN"/>
    <property type="match status" value="1"/>
</dbReference>
<dbReference type="Proteomes" id="UP000287972">
    <property type="component" value="Unassembled WGS sequence"/>
</dbReference>
<dbReference type="PANTHER" id="PTHR10622">
    <property type="entry name" value="HET DOMAIN-CONTAINING PROTEIN"/>
    <property type="match status" value="1"/>
</dbReference>
<sequence>MRLLNIESGKLEEFPDETLVSYAILSHRWEDDEVLFQDITQTTAPLKKGWQKVENFCRVARKEGFRYVWIDTCCIDKSSSAELSEAINSMFRWYQNADLCYAYLNDCSYEAVRQPESSEFQKSKWFTRGWTLQELIAPAEVVFMSAEWKEFGTKRSLAKEISEITNIDKKLLLFPEWLDRFCAAQKLSWAATRETTRIEDRAYSLMGLFDINMPLLYGEGKKAFFRLQMEILQSSNDQSIFAWRHDPKETWRMFSSILATSLDDFKGCHTIRHTPRDILIDDSSGTPEFTQQVVGPFIKLKALSMPYDRSLTPGSQRPPWLTSIYQEIFTQSIHLMSDFWVVFLVDCSEEDKTIGIALQPSERGFSRCHDASRFLLPQGLDSRSHPDLKERTFYVRSIMNDTLIFDEPTTFHLRHLPAEYGLRLTSRILQQRIDESVTYWLTNDTEQDSLRRTLDPWMGVTGPGGDAYFSFGFRTLCGTDSLPPFHLQFWHCFGDDGMELVVLFRKGALAQNLVASQILSSPDLLLGPQEFELMGDFVVVVKARNSSNNKILLSISVKKEWTGGRLQESDLGDQAMETA</sequence>
<dbReference type="EMBL" id="NKCL01001112">
    <property type="protein sequence ID" value="RSL43490.1"/>
    <property type="molecule type" value="Genomic_DNA"/>
</dbReference>
<gene>
    <name evidence="3" type="ORF">CEP51_016355</name>
</gene>